<dbReference type="EMBL" id="CAACVG010008784">
    <property type="protein sequence ID" value="VEN51057.1"/>
    <property type="molecule type" value="Genomic_DNA"/>
</dbReference>
<evidence type="ECO:0000313" key="2">
    <source>
        <dbReference type="Proteomes" id="UP000410492"/>
    </source>
</evidence>
<keyword evidence="2" id="KW-1185">Reference proteome</keyword>
<dbReference type="Proteomes" id="UP000410492">
    <property type="component" value="Unassembled WGS sequence"/>
</dbReference>
<organism evidence="1 2">
    <name type="scientific">Callosobruchus maculatus</name>
    <name type="common">Southern cowpea weevil</name>
    <name type="synonym">Pulse bruchid</name>
    <dbReference type="NCBI Taxonomy" id="64391"/>
    <lineage>
        <taxon>Eukaryota</taxon>
        <taxon>Metazoa</taxon>
        <taxon>Ecdysozoa</taxon>
        <taxon>Arthropoda</taxon>
        <taxon>Hexapoda</taxon>
        <taxon>Insecta</taxon>
        <taxon>Pterygota</taxon>
        <taxon>Neoptera</taxon>
        <taxon>Endopterygota</taxon>
        <taxon>Coleoptera</taxon>
        <taxon>Polyphaga</taxon>
        <taxon>Cucujiformia</taxon>
        <taxon>Chrysomeloidea</taxon>
        <taxon>Chrysomelidae</taxon>
        <taxon>Bruchinae</taxon>
        <taxon>Bruchini</taxon>
        <taxon>Callosobruchus</taxon>
    </lineage>
</organism>
<proteinExistence type="predicted"/>
<reference evidence="1 2" key="1">
    <citation type="submission" date="2019-01" db="EMBL/GenBank/DDBJ databases">
        <authorList>
            <person name="Sayadi A."/>
        </authorList>
    </citation>
    <scope>NUCLEOTIDE SEQUENCE [LARGE SCALE GENOMIC DNA]</scope>
</reference>
<evidence type="ECO:0000313" key="1">
    <source>
        <dbReference type="EMBL" id="VEN51057.1"/>
    </source>
</evidence>
<accession>A0A653CUV7</accession>
<dbReference type="OrthoDB" id="6226069at2759"/>
<dbReference type="AlphaFoldDB" id="A0A653CUV7"/>
<gene>
    <name evidence="1" type="ORF">CALMAC_LOCUS11630</name>
</gene>
<protein>
    <submittedName>
        <fullName evidence="1">Uncharacterized protein</fullName>
    </submittedName>
</protein>
<name>A0A653CUV7_CALMS</name>
<sequence>MKEIRKINQVVATECAVSSPEFKDNQDALKGMLGDFDSEPGYYKQVIKPMLIAGHENELVYWLKELGLIKNEFFCPKAQTGTCMKMMSWTQARNNDMYQWKCSRCDEKRSIREDSIFLNVKCSFKNAIRILLAWSKGSDIDSMALMLGVKRPVVSMLYKKAGLVAQKYITYNTSEWGLGGPGKIVLVDTYPEMCLGSTETREPKPILCIAEAKTVPQKYWFELLQPYRRTNQEHLQLVRKHILSSVKRIVAPGSILIVPSSSILCSHADFLDLKYLYPLIIGIDDLGRHDDEHRTIAGILDIIWREAVNICEEAQGYGHELISQYIIGRMWRQRYGNNAFEMLVYQLGL</sequence>